<dbReference type="SUPFAM" id="SSF51735">
    <property type="entry name" value="NAD(P)-binding Rossmann-fold domains"/>
    <property type="match status" value="1"/>
</dbReference>
<accession>A0A3L7DXZ8</accession>
<evidence type="ECO:0000259" key="1">
    <source>
        <dbReference type="Pfam" id="PF02625"/>
    </source>
</evidence>
<organism evidence="3 4">
    <name type="scientific">Seongchinamella sediminis</name>
    <dbReference type="NCBI Taxonomy" id="2283635"/>
    <lineage>
        <taxon>Bacteria</taxon>
        <taxon>Pseudomonadati</taxon>
        <taxon>Pseudomonadota</taxon>
        <taxon>Gammaproteobacteria</taxon>
        <taxon>Cellvibrionales</taxon>
        <taxon>Halieaceae</taxon>
        <taxon>Seongchinamella</taxon>
    </lineage>
</organism>
<dbReference type="Pfam" id="PF13478">
    <property type="entry name" value="XdhC_C"/>
    <property type="match status" value="1"/>
</dbReference>
<dbReference type="InterPro" id="IPR052698">
    <property type="entry name" value="MoCofactor_Util/Proc"/>
</dbReference>
<dbReference type="RefSeq" id="WP_117955957.1">
    <property type="nucleotide sequence ID" value="NZ_QRAN01000016.1"/>
</dbReference>
<dbReference type="InterPro" id="IPR027051">
    <property type="entry name" value="XdhC_Rossmann_dom"/>
</dbReference>
<evidence type="ECO:0000259" key="2">
    <source>
        <dbReference type="Pfam" id="PF13478"/>
    </source>
</evidence>
<protein>
    <submittedName>
        <fullName evidence="3">XdhC family protein</fullName>
    </submittedName>
</protein>
<evidence type="ECO:0000313" key="3">
    <source>
        <dbReference type="EMBL" id="RLQ21063.1"/>
    </source>
</evidence>
<dbReference type="EMBL" id="QRAN01000016">
    <property type="protein sequence ID" value="RLQ21063.1"/>
    <property type="molecule type" value="Genomic_DNA"/>
</dbReference>
<sequence length="318" mass="35171">MQTLDYEVLQRLLAWLEQGERPWLCTIVTTIGSAPRPLGSLLAVLDRGEQIGSVSGGCVEEDLLERLRAGFYTGERPELVEYGVSAEENERLGLPCGGRLVLLIQQLQPADSGWLGDILAALDRRHCIERCLDLATGATGLRPVAHFSALTLSEQQLTQCFGPRMRILLVGAGQLAQSLAELGLAMDYEVLVTDPRREFLDQWSGPDIPRIQGMPDDVVRERANDRHSIIITLTHDPRIDDMALMEALGSEAWYVGALGSVRTTEKRLRRLRQLELPEQQIERLHAPVGLPIGSKTPIEIAVSIMAELTQLRRTSAAT</sequence>
<feature type="domain" description="XdhC- CoxI" evidence="1">
    <location>
        <begin position="15"/>
        <end position="83"/>
    </location>
</feature>
<dbReference type="OrthoDB" id="9815497at2"/>
<evidence type="ECO:0000313" key="4">
    <source>
        <dbReference type="Proteomes" id="UP000265509"/>
    </source>
</evidence>
<dbReference type="InterPro" id="IPR003777">
    <property type="entry name" value="XdhC_CoxI"/>
</dbReference>
<reference evidence="3 4" key="1">
    <citation type="submission" date="2018-07" db="EMBL/GenBank/DDBJ databases">
        <title>Halioglobus sp. genome submission.</title>
        <authorList>
            <person name="Ye M.-Q."/>
            <person name="Du Z.-J."/>
        </authorList>
    </citation>
    <scope>NUCLEOTIDE SEQUENCE [LARGE SCALE GENOMIC DNA]</scope>
    <source>
        <strain evidence="3 4">U0301</strain>
    </source>
</reference>
<dbReference type="PANTHER" id="PTHR30388">
    <property type="entry name" value="ALDEHYDE OXIDOREDUCTASE MOLYBDENUM COFACTOR ASSEMBLY PROTEIN"/>
    <property type="match status" value="1"/>
</dbReference>
<dbReference type="Pfam" id="PF02625">
    <property type="entry name" value="XdhC_CoxI"/>
    <property type="match status" value="1"/>
</dbReference>
<comment type="caution">
    <text evidence="3">The sequence shown here is derived from an EMBL/GenBank/DDBJ whole genome shotgun (WGS) entry which is preliminary data.</text>
</comment>
<dbReference type="Gene3D" id="3.40.50.720">
    <property type="entry name" value="NAD(P)-binding Rossmann-like Domain"/>
    <property type="match status" value="1"/>
</dbReference>
<keyword evidence="4" id="KW-1185">Reference proteome</keyword>
<dbReference type="PANTHER" id="PTHR30388:SF4">
    <property type="entry name" value="MOLYBDENUM COFACTOR INSERTION CHAPERONE PAOD"/>
    <property type="match status" value="1"/>
</dbReference>
<dbReference type="Proteomes" id="UP000265509">
    <property type="component" value="Unassembled WGS sequence"/>
</dbReference>
<dbReference type="InterPro" id="IPR036291">
    <property type="entry name" value="NAD(P)-bd_dom_sf"/>
</dbReference>
<name>A0A3L7DXZ8_9GAMM</name>
<proteinExistence type="predicted"/>
<feature type="domain" description="XdhC Rossmann" evidence="2">
    <location>
        <begin position="168"/>
        <end position="308"/>
    </location>
</feature>
<dbReference type="AlphaFoldDB" id="A0A3L7DXZ8"/>
<gene>
    <name evidence="3" type="ORF">DWB85_14290</name>
</gene>